<dbReference type="Gene3D" id="3.90.640.10">
    <property type="entry name" value="Actin, Chain A, domain 4"/>
    <property type="match status" value="1"/>
</dbReference>
<evidence type="ECO:0000256" key="2">
    <source>
        <dbReference type="ARBA" id="ARBA00022840"/>
    </source>
</evidence>
<accession>A0A3N4LQW7</accession>
<keyword evidence="4" id="KW-1185">Reference proteome</keyword>
<dbReference type="InterPro" id="IPR013126">
    <property type="entry name" value="Hsp_70_fam"/>
</dbReference>
<dbReference type="PANTHER" id="PTHR14187:SF82">
    <property type="entry name" value="FAMILY CHAPERONE, PUTATIVE (AFU_ORTHOLOGUE AFUA_7G08575)-RELATED"/>
    <property type="match status" value="1"/>
</dbReference>
<keyword evidence="2" id="KW-0067">ATP-binding</keyword>
<evidence type="ECO:0000313" key="4">
    <source>
        <dbReference type="Proteomes" id="UP000267821"/>
    </source>
</evidence>
<organism evidence="3 4">
    <name type="scientific">Terfezia boudieri ATCC MYA-4762</name>
    <dbReference type="NCBI Taxonomy" id="1051890"/>
    <lineage>
        <taxon>Eukaryota</taxon>
        <taxon>Fungi</taxon>
        <taxon>Dikarya</taxon>
        <taxon>Ascomycota</taxon>
        <taxon>Pezizomycotina</taxon>
        <taxon>Pezizomycetes</taxon>
        <taxon>Pezizales</taxon>
        <taxon>Pezizaceae</taxon>
        <taxon>Terfezia</taxon>
    </lineage>
</organism>
<dbReference type="PRINTS" id="PR00301">
    <property type="entry name" value="HEATSHOCK70"/>
</dbReference>
<dbReference type="GO" id="GO:0005524">
    <property type="term" value="F:ATP binding"/>
    <property type="evidence" value="ECO:0007669"/>
    <property type="project" value="UniProtKB-KW"/>
</dbReference>
<dbReference type="OrthoDB" id="2963168at2759"/>
<protein>
    <submittedName>
        <fullName evidence="3">Actin-like ATPase domain-containing protein</fullName>
    </submittedName>
</protein>
<dbReference type="Pfam" id="PF00012">
    <property type="entry name" value="HSP70"/>
    <property type="match status" value="1"/>
</dbReference>
<dbReference type="Proteomes" id="UP000267821">
    <property type="component" value="Unassembled WGS sequence"/>
</dbReference>
<evidence type="ECO:0000313" key="3">
    <source>
        <dbReference type="EMBL" id="RPB23919.1"/>
    </source>
</evidence>
<evidence type="ECO:0000256" key="1">
    <source>
        <dbReference type="ARBA" id="ARBA00022741"/>
    </source>
</evidence>
<dbReference type="SUPFAM" id="SSF53067">
    <property type="entry name" value="Actin-like ATPase domain"/>
    <property type="match status" value="2"/>
</dbReference>
<dbReference type="STRING" id="1051890.A0A3N4LQW7"/>
<dbReference type="InterPro" id="IPR043129">
    <property type="entry name" value="ATPase_NBD"/>
</dbReference>
<dbReference type="EMBL" id="ML121544">
    <property type="protein sequence ID" value="RPB23919.1"/>
    <property type="molecule type" value="Genomic_DNA"/>
</dbReference>
<dbReference type="GO" id="GO:0140662">
    <property type="term" value="F:ATP-dependent protein folding chaperone"/>
    <property type="evidence" value="ECO:0007669"/>
    <property type="project" value="InterPro"/>
</dbReference>
<name>A0A3N4LQW7_9PEZI</name>
<reference evidence="3 4" key="1">
    <citation type="journal article" date="2018" name="Nat. Ecol. Evol.">
        <title>Pezizomycetes genomes reveal the molecular basis of ectomycorrhizal truffle lifestyle.</title>
        <authorList>
            <person name="Murat C."/>
            <person name="Payen T."/>
            <person name="Noel B."/>
            <person name="Kuo A."/>
            <person name="Morin E."/>
            <person name="Chen J."/>
            <person name="Kohler A."/>
            <person name="Krizsan K."/>
            <person name="Balestrini R."/>
            <person name="Da Silva C."/>
            <person name="Montanini B."/>
            <person name="Hainaut M."/>
            <person name="Levati E."/>
            <person name="Barry K.W."/>
            <person name="Belfiori B."/>
            <person name="Cichocki N."/>
            <person name="Clum A."/>
            <person name="Dockter R.B."/>
            <person name="Fauchery L."/>
            <person name="Guy J."/>
            <person name="Iotti M."/>
            <person name="Le Tacon F."/>
            <person name="Lindquist E.A."/>
            <person name="Lipzen A."/>
            <person name="Malagnac F."/>
            <person name="Mello A."/>
            <person name="Molinier V."/>
            <person name="Miyauchi S."/>
            <person name="Poulain J."/>
            <person name="Riccioni C."/>
            <person name="Rubini A."/>
            <person name="Sitrit Y."/>
            <person name="Splivallo R."/>
            <person name="Traeger S."/>
            <person name="Wang M."/>
            <person name="Zifcakova L."/>
            <person name="Wipf D."/>
            <person name="Zambonelli A."/>
            <person name="Paolocci F."/>
            <person name="Nowrousian M."/>
            <person name="Ottonello S."/>
            <person name="Baldrian P."/>
            <person name="Spatafora J.W."/>
            <person name="Henrissat B."/>
            <person name="Nagy L.G."/>
            <person name="Aury J.M."/>
            <person name="Wincker P."/>
            <person name="Grigoriev I.V."/>
            <person name="Bonfante P."/>
            <person name="Martin F.M."/>
        </authorList>
    </citation>
    <scope>NUCLEOTIDE SEQUENCE [LARGE SCALE GENOMIC DNA]</scope>
    <source>
        <strain evidence="3 4">ATCC MYA-4762</strain>
    </source>
</reference>
<keyword evidence="1" id="KW-0547">Nucleotide-binding</keyword>
<gene>
    <name evidence="3" type="ORF">L211DRAFT_880637</name>
</gene>
<dbReference type="Gene3D" id="3.30.420.40">
    <property type="match status" value="2"/>
</dbReference>
<sequence length="484" mass="53989">MPSQKIILGIDFGTTYSGVAWASTTSPNEISPIRQWPNAGKADVDKVPSEMVYLPDGTFKWGFQTSPESIRKEGKLLQYMKLLLDPSQEAGNVLADPLGLEHVRCLLPQNKKPVDVVADYLRAVKTHALDVLSKNFGTEFWKVIEVEYHLTIPAVWSESAKALTLKAANTAGIGASNDLILIAEPEAAALYCLTDSYPGLLKVGDTFTVADCGGGTVDLVSYKVLAREPKFEVKEVAVGGGLCGSVFLNRRFEAFIRRRLGTLHLSVDMMIKKGKPYYKMMKEFDERLKRTFQDTEDQEVMDCEVPGLPDDPRTRVEDGFVEIDRAEMRAIFDPVINEILRLITEQVNTVNMGYHNSVSSVLLVGGFGSSPYLYKRVQEYSQTLAGVSKDFKVLQPVNAWSAVARGAVICGLQNIQIQSRQARRNYGITISETFDPKVHLIADKTWCPLMEGWETRNSVRWFVKKVLILNCLSQKDKSSQIYIG</sequence>
<dbReference type="PANTHER" id="PTHR14187">
    <property type="entry name" value="ALPHA KINASE/ELONGATION FACTOR 2 KINASE"/>
    <property type="match status" value="1"/>
</dbReference>
<proteinExistence type="predicted"/>
<dbReference type="InParanoid" id="A0A3N4LQW7"/>
<dbReference type="AlphaFoldDB" id="A0A3N4LQW7"/>
<dbReference type="CDD" id="cd10170">
    <property type="entry name" value="ASKHA_NBD_HSP70"/>
    <property type="match status" value="1"/>
</dbReference>